<dbReference type="InterPro" id="IPR053967">
    <property type="entry name" value="LlgE_F_G-like_D1"/>
</dbReference>
<evidence type="ECO:0000256" key="1">
    <source>
        <dbReference type="ARBA" id="ARBA00009677"/>
    </source>
</evidence>
<dbReference type="InterPro" id="IPR037058">
    <property type="entry name" value="Falgellar_hook_FlgE_sf"/>
</dbReference>
<evidence type="ECO:0000256" key="3">
    <source>
        <dbReference type="ARBA" id="ARBA00017948"/>
    </source>
</evidence>
<dbReference type="InterPro" id="IPR006299">
    <property type="entry name" value="FlgC"/>
</dbReference>
<dbReference type="InterPro" id="IPR010930">
    <property type="entry name" value="Flg_bb/hook_C_dom"/>
</dbReference>
<dbReference type="AlphaFoldDB" id="A0A1A9UKL0"/>
<dbReference type="Pfam" id="PF03963">
    <property type="entry name" value="FlgD"/>
    <property type="match status" value="1"/>
</dbReference>
<sequence>MLNILKISGSALLAQSCRINISASNIANAESIDKNGNPYQSKQVVFQLDNNDYKNQIGGIKVKKIINDKKPSQLVYDPNHPNSNEHGYVKMPNVNIIEEMMILVQIKNQDPTHPIDNNHLTSQMTQMHTALGIEKLSKIMKEIKDTNNNAQSISLSNWIGRTAMIAGNPVISFEASQALDVIGNNIANSQTVGFKSSSMSFSDIFSGAIGLGSQISGITQNFANGSMLSSGKNLDLAISGNGFFRLSDKEGYQATGNPPSVNEGSPIENIVLPDDAMYPMASTKGSIQGNLRSDDIPPKIEQFNSNNPDSYNFTSQLEAYDSLGKKHVIKVFYVKNKENGSWTVHGYDETAPAMNGQNIDIKSVSISFDENGNLKKSGELYPNLIIPSSSINGAKELEITLSMDQLLQQESDNKIYNQKIDGYGVGKFIDYTISNSGKIIASYSNGETQLIAQIVMANFTNPSGLKSIGENCWVESEESGSATLGVSESGGFGQILGQKLESSNVDISNELVKMMIQQSNYQSNAQTIKTQDQLLQVLVNMSITANNLSNVSTPGFRAQISTARSITIQGPTLPTRILSITTTPMHSNTPGSLNYSGNNLDVAIINEGWLTVKLKDGTEGYTKNGHITINEEGKLKVKNYPLISSEGSEIEVPIGSSLTISNDGVISALGSGDSPKSIVSIGKLKLVKAKTSEFHFNNDGIFTTYKNKNLIEDASIRLISGAFEESNVQTVDAIIKGSKMIRSLTIAKTGLEAQQTNIDIVSNNIANVSTNGFKRHRAIFEDLLYQTIRQPGSKSSEQTVLPSGLQIGTGVRPSAAIRIHLQGGLTNTGNETDIAIEGQGFFQILMSDGTNMYTRDGSFQLDQYGQLVTSNGYPIQPSITIPSGASNLSISRDGIVSVTVPGQTQPQEVGQITLSTFSNISGLENVGENLYRETQSSGSPIDNAPGINGAGSLKQKFVENSNVNIAEELITMIQAQRAYELNSKVISTSDQMLQRLSQI</sequence>
<evidence type="ECO:0000256" key="7">
    <source>
        <dbReference type="ARBA" id="ARBA00032912"/>
    </source>
</evidence>
<dbReference type="Gene3D" id="2.60.98.20">
    <property type="entry name" value="Flagellar hook protein FlgE"/>
    <property type="match status" value="1"/>
</dbReference>
<dbReference type="PROSITE" id="PS00588">
    <property type="entry name" value="FLAGELLA_BB_ROD"/>
    <property type="match status" value="3"/>
</dbReference>
<keyword evidence="5" id="KW-1005">Bacterial flagellum biogenesis</keyword>
<feature type="domain" description="Flagellar hook protein FlgE/F/G-like D1" evidence="11">
    <location>
        <begin position="835"/>
        <end position="898"/>
    </location>
</feature>
<evidence type="ECO:0000259" key="11">
    <source>
        <dbReference type="Pfam" id="PF22692"/>
    </source>
</evidence>
<evidence type="ECO:0000256" key="4">
    <source>
        <dbReference type="ARBA" id="ARBA00019015"/>
    </source>
</evidence>
<dbReference type="Proteomes" id="UP000078200">
    <property type="component" value="Unassembled WGS sequence"/>
</dbReference>
<dbReference type="NCBIfam" id="TIGR02488">
    <property type="entry name" value="flgG_G_neg"/>
    <property type="match status" value="1"/>
</dbReference>
<feature type="domain" description="Flagellar hook protein FlgE/F/G-like D1" evidence="11">
    <location>
        <begin position="603"/>
        <end position="668"/>
    </location>
</feature>
<accession>A0A1A9UKL0</accession>
<feature type="domain" description="Flagellar basal body rod protein N-terminal" evidence="8">
    <location>
        <begin position="746"/>
        <end position="774"/>
    </location>
</feature>
<dbReference type="PANTHER" id="PTHR30435">
    <property type="entry name" value="FLAGELLAR PROTEIN"/>
    <property type="match status" value="1"/>
</dbReference>
<evidence type="ECO:0000256" key="5">
    <source>
        <dbReference type="ARBA" id="ARBA00022795"/>
    </source>
</evidence>
<name>A0A1A9UKL0_GLOAU</name>
<dbReference type="InterPro" id="IPR005648">
    <property type="entry name" value="FlgD"/>
</dbReference>
<evidence type="ECO:0000259" key="8">
    <source>
        <dbReference type="Pfam" id="PF00460"/>
    </source>
</evidence>
<dbReference type="NCBIfam" id="TIGR01395">
    <property type="entry name" value="FlgC"/>
    <property type="match status" value="1"/>
</dbReference>
<feature type="domain" description="Flagellar basal body rod protein N-terminal" evidence="8">
    <location>
        <begin position="175"/>
        <end position="195"/>
    </location>
</feature>
<keyword evidence="13" id="KW-1185">Reference proteome</keyword>
<dbReference type="Pfam" id="PF00460">
    <property type="entry name" value="Flg_bb_rod"/>
    <property type="match status" value="2"/>
</dbReference>
<dbReference type="NCBIfam" id="TIGR03506">
    <property type="entry name" value="FlgEFG_subfam"/>
    <property type="match status" value="4"/>
</dbReference>
<dbReference type="InterPro" id="IPR037925">
    <property type="entry name" value="FlgE/F/G-like"/>
</dbReference>
<evidence type="ECO:0000313" key="13">
    <source>
        <dbReference type="Proteomes" id="UP000078200"/>
    </source>
</evidence>
<dbReference type="InterPro" id="IPR011491">
    <property type="entry name" value="FlgE_D2"/>
</dbReference>
<evidence type="ECO:0000256" key="6">
    <source>
        <dbReference type="ARBA" id="ARBA00025933"/>
    </source>
</evidence>
<dbReference type="Pfam" id="PF22692">
    <property type="entry name" value="LlgE_F_G_D1"/>
    <property type="match status" value="2"/>
</dbReference>
<dbReference type="PROSITE" id="PS51257">
    <property type="entry name" value="PROKAR_LIPOPROTEIN"/>
    <property type="match status" value="1"/>
</dbReference>
<evidence type="ECO:0000259" key="10">
    <source>
        <dbReference type="Pfam" id="PF07559"/>
    </source>
</evidence>
<organism evidence="12 13">
    <name type="scientific">Glossina austeni</name>
    <name type="common">Savannah tsetse fly</name>
    <dbReference type="NCBI Taxonomy" id="7395"/>
    <lineage>
        <taxon>Eukaryota</taxon>
        <taxon>Metazoa</taxon>
        <taxon>Ecdysozoa</taxon>
        <taxon>Arthropoda</taxon>
        <taxon>Hexapoda</taxon>
        <taxon>Insecta</taxon>
        <taxon>Pterygota</taxon>
        <taxon>Neoptera</taxon>
        <taxon>Endopterygota</taxon>
        <taxon>Diptera</taxon>
        <taxon>Brachycera</taxon>
        <taxon>Muscomorpha</taxon>
        <taxon>Hippoboscoidea</taxon>
        <taxon>Glossinidae</taxon>
        <taxon>Glossina</taxon>
    </lineage>
</organism>
<dbReference type="Pfam" id="PF06429">
    <property type="entry name" value="Flg_bbr_C"/>
    <property type="match status" value="2"/>
</dbReference>
<proteinExistence type="inferred from homology"/>
<dbReference type="PANTHER" id="PTHR30435:SF19">
    <property type="entry name" value="FLAGELLAR BASAL-BODY ROD PROTEIN FLGG"/>
    <property type="match status" value="1"/>
</dbReference>
<reference evidence="12" key="1">
    <citation type="submission" date="2020-05" db="UniProtKB">
        <authorList>
            <consortium name="EnsemblMetazoa"/>
        </authorList>
    </citation>
    <scope>IDENTIFICATION</scope>
    <source>
        <strain evidence="12">TTRI</strain>
    </source>
</reference>
<feature type="domain" description="Flagellar basal-body/hook protein C-terminal" evidence="9">
    <location>
        <begin position="954"/>
        <end position="999"/>
    </location>
</feature>
<dbReference type="InterPro" id="IPR020013">
    <property type="entry name" value="Flagellar_FlgE/F/G"/>
</dbReference>
<dbReference type="VEuPathDB" id="VectorBase:GAUT007605"/>
<dbReference type="STRING" id="7395.A0A1A9UKL0"/>
<protein>
    <recommendedName>
        <fullName evidence="2">Flagellar basal-body rod protein FlgC</fullName>
    </recommendedName>
    <alternativeName>
        <fullName evidence="7">Distal rod protein</fullName>
    </alternativeName>
    <alternativeName>
        <fullName evidence="3">Flagellar basal-body rod protein FlgG</fullName>
    </alternativeName>
    <alternativeName>
        <fullName evidence="4">Flagellar hook protein FlgE</fullName>
    </alternativeName>
</protein>
<dbReference type="InterPro" id="IPR001444">
    <property type="entry name" value="Flag_bb_rod_N"/>
</dbReference>
<evidence type="ECO:0000313" key="12">
    <source>
        <dbReference type="EnsemblMetazoa" id="GAUT007605-PA"/>
    </source>
</evidence>
<dbReference type="SUPFAM" id="SSF117143">
    <property type="entry name" value="Flagellar hook protein flgE"/>
    <property type="match status" value="3"/>
</dbReference>
<dbReference type="EnsemblMetazoa" id="GAUT007605-RA">
    <property type="protein sequence ID" value="GAUT007605-PA"/>
    <property type="gene ID" value="GAUT007605"/>
</dbReference>
<dbReference type="InterPro" id="IPR012834">
    <property type="entry name" value="FlgG_G_neg"/>
</dbReference>
<feature type="domain" description="Flagellar basal-body/hook protein C-terminal" evidence="9">
    <location>
        <begin position="499"/>
        <end position="541"/>
    </location>
</feature>
<dbReference type="Pfam" id="PF07559">
    <property type="entry name" value="FlgE_D2"/>
    <property type="match status" value="1"/>
</dbReference>
<feature type="domain" description="Flagellar hook protein FlgE D2" evidence="10">
    <location>
        <begin position="290"/>
        <end position="423"/>
    </location>
</feature>
<comment type="subunit">
    <text evidence="6">The basal body constitutes a major portion of the flagellar organelle and consists of four rings (L,P,S, and M) mounted on a central rod. The rod consists of about 26 subunits of FlgG in the distal portion, and FlgB, FlgC and FlgF are thought to build up the proximal portion of the rod with about 6 subunits each.</text>
</comment>
<evidence type="ECO:0000256" key="2">
    <source>
        <dbReference type="ARBA" id="ARBA00017941"/>
    </source>
</evidence>
<dbReference type="InterPro" id="IPR019776">
    <property type="entry name" value="Flagellar_basal_body_rod_CS"/>
</dbReference>
<evidence type="ECO:0000259" key="9">
    <source>
        <dbReference type="Pfam" id="PF06429"/>
    </source>
</evidence>
<comment type="similarity">
    <text evidence="1">Belongs to the flagella basal body rod proteins family.</text>
</comment>